<proteinExistence type="predicted"/>
<name>A0ACC0YKL9_9ROSI</name>
<gene>
    <name evidence="1" type="ORF">Pint_22047</name>
</gene>
<sequence length="82" mass="8933">MAFFRFLVHTCTLSFLIISTILVMQLALVNVADANPRKHGGRKIPSSHPPTPNMAIRSHHSACRVPPSDLSCCPQPCLPSTP</sequence>
<evidence type="ECO:0000313" key="2">
    <source>
        <dbReference type="Proteomes" id="UP001163603"/>
    </source>
</evidence>
<protein>
    <submittedName>
        <fullName evidence="1">Uncharacterized protein</fullName>
    </submittedName>
</protein>
<dbReference type="Proteomes" id="UP001163603">
    <property type="component" value="Chromosome 6"/>
</dbReference>
<evidence type="ECO:0000313" key="1">
    <source>
        <dbReference type="EMBL" id="KAJ0037571.1"/>
    </source>
</evidence>
<keyword evidence="2" id="KW-1185">Reference proteome</keyword>
<organism evidence="1 2">
    <name type="scientific">Pistacia integerrima</name>
    <dbReference type="NCBI Taxonomy" id="434235"/>
    <lineage>
        <taxon>Eukaryota</taxon>
        <taxon>Viridiplantae</taxon>
        <taxon>Streptophyta</taxon>
        <taxon>Embryophyta</taxon>
        <taxon>Tracheophyta</taxon>
        <taxon>Spermatophyta</taxon>
        <taxon>Magnoliopsida</taxon>
        <taxon>eudicotyledons</taxon>
        <taxon>Gunneridae</taxon>
        <taxon>Pentapetalae</taxon>
        <taxon>rosids</taxon>
        <taxon>malvids</taxon>
        <taxon>Sapindales</taxon>
        <taxon>Anacardiaceae</taxon>
        <taxon>Pistacia</taxon>
    </lineage>
</organism>
<dbReference type="EMBL" id="CM047741">
    <property type="protein sequence ID" value="KAJ0037571.1"/>
    <property type="molecule type" value="Genomic_DNA"/>
</dbReference>
<accession>A0ACC0YKL9</accession>
<comment type="caution">
    <text evidence="1">The sequence shown here is derived from an EMBL/GenBank/DDBJ whole genome shotgun (WGS) entry which is preliminary data.</text>
</comment>
<reference evidence="2" key="1">
    <citation type="journal article" date="2023" name="G3 (Bethesda)">
        <title>Genome assembly and association tests identify interacting loci associated with vigor, precocity, and sex in interspecific pistachio rootstocks.</title>
        <authorList>
            <person name="Palmer W."/>
            <person name="Jacygrad E."/>
            <person name="Sagayaradj S."/>
            <person name="Cavanaugh K."/>
            <person name="Han R."/>
            <person name="Bertier L."/>
            <person name="Beede B."/>
            <person name="Kafkas S."/>
            <person name="Golino D."/>
            <person name="Preece J."/>
            <person name="Michelmore R."/>
        </authorList>
    </citation>
    <scope>NUCLEOTIDE SEQUENCE [LARGE SCALE GENOMIC DNA]</scope>
</reference>